<dbReference type="RefSeq" id="XP_013392553.1">
    <property type="nucleotide sequence ID" value="XM_013537099.1"/>
</dbReference>
<dbReference type="PANTHER" id="PTHR15453">
    <property type="entry name" value="TUMOR SUPPRESSOR CANDIDATE 2"/>
    <property type="match status" value="1"/>
</dbReference>
<proteinExistence type="predicted"/>
<organism evidence="1 2">
    <name type="scientific">Lingula anatina</name>
    <name type="common">Brachiopod</name>
    <name type="synonym">Lingula unguis</name>
    <dbReference type="NCBI Taxonomy" id="7574"/>
    <lineage>
        <taxon>Eukaryota</taxon>
        <taxon>Metazoa</taxon>
        <taxon>Spiralia</taxon>
        <taxon>Lophotrochozoa</taxon>
        <taxon>Brachiopoda</taxon>
        <taxon>Linguliformea</taxon>
        <taxon>Lingulata</taxon>
        <taxon>Lingulida</taxon>
        <taxon>Linguloidea</taxon>
        <taxon>Lingulidae</taxon>
        <taxon>Lingula</taxon>
    </lineage>
</organism>
<dbReference type="GeneID" id="106160478"/>
<evidence type="ECO:0000313" key="2">
    <source>
        <dbReference type="RefSeq" id="XP_013392553.1"/>
    </source>
</evidence>
<sequence>MGTMVSRLVGYLLSPIRYLFGTPAVEGTGQDLVPCKSGPTPFVFKRRGSQFFDEDGDLAHEFYEEVRVEKNGKKMVMQKRVKNLTPQGYVDLPHPRINKDFPVVMCEALWTTDR</sequence>
<dbReference type="GO" id="GO:0005739">
    <property type="term" value="C:mitochondrion"/>
    <property type="evidence" value="ECO:0007669"/>
    <property type="project" value="TreeGrafter"/>
</dbReference>
<dbReference type="OrthoDB" id="9025707at2759"/>
<accession>A0A1S3I2T3</accession>
<dbReference type="InterPro" id="IPR029393">
    <property type="entry name" value="FUS1"/>
</dbReference>
<evidence type="ECO:0000313" key="1">
    <source>
        <dbReference type="Proteomes" id="UP000085678"/>
    </source>
</evidence>
<dbReference type="PANTHER" id="PTHR15453:SF8">
    <property type="entry name" value="TUMOR SUPPRESSOR CANDIDATE 2"/>
    <property type="match status" value="1"/>
</dbReference>
<name>A0A1S3I2T3_LINAN</name>
<protein>
    <submittedName>
        <fullName evidence="2">Tumor suppressor candidate 2</fullName>
    </submittedName>
</protein>
<dbReference type="InParanoid" id="A0A1S3I2T3"/>
<dbReference type="GO" id="GO:0051881">
    <property type="term" value="P:regulation of mitochondrial membrane potential"/>
    <property type="evidence" value="ECO:0007669"/>
    <property type="project" value="TreeGrafter"/>
</dbReference>
<dbReference type="Proteomes" id="UP000085678">
    <property type="component" value="Unplaced"/>
</dbReference>
<gene>
    <name evidence="2" type="primary">LOC106160478</name>
</gene>
<dbReference type="AlphaFoldDB" id="A0A1S3I2T3"/>
<dbReference type="OMA" id="FPVILWE"/>
<dbReference type="Pfam" id="PF15000">
    <property type="entry name" value="TUSC2"/>
    <property type="match status" value="1"/>
</dbReference>
<reference evidence="2" key="1">
    <citation type="submission" date="2025-08" db="UniProtKB">
        <authorList>
            <consortium name="RefSeq"/>
        </authorList>
    </citation>
    <scope>IDENTIFICATION</scope>
    <source>
        <tissue evidence="2">Gonads</tissue>
    </source>
</reference>
<dbReference type="KEGG" id="lak:106160478"/>
<keyword evidence="1" id="KW-1185">Reference proteome</keyword>